<dbReference type="EMBL" id="ML978720">
    <property type="protein sequence ID" value="KAF2087461.1"/>
    <property type="molecule type" value="Genomic_DNA"/>
</dbReference>
<organism evidence="3 4">
    <name type="scientific">Saccharata proteae CBS 121410</name>
    <dbReference type="NCBI Taxonomy" id="1314787"/>
    <lineage>
        <taxon>Eukaryota</taxon>
        <taxon>Fungi</taxon>
        <taxon>Dikarya</taxon>
        <taxon>Ascomycota</taxon>
        <taxon>Pezizomycotina</taxon>
        <taxon>Dothideomycetes</taxon>
        <taxon>Dothideomycetes incertae sedis</taxon>
        <taxon>Botryosphaeriales</taxon>
        <taxon>Saccharataceae</taxon>
        <taxon>Saccharata</taxon>
    </lineage>
</organism>
<reference evidence="3" key="1">
    <citation type="journal article" date="2020" name="Stud. Mycol.">
        <title>101 Dothideomycetes genomes: a test case for predicting lifestyles and emergence of pathogens.</title>
        <authorList>
            <person name="Haridas S."/>
            <person name="Albert R."/>
            <person name="Binder M."/>
            <person name="Bloem J."/>
            <person name="Labutti K."/>
            <person name="Salamov A."/>
            <person name="Andreopoulos B."/>
            <person name="Baker S."/>
            <person name="Barry K."/>
            <person name="Bills G."/>
            <person name="Bluhm B."/>
            <person name="Cannon C."/>
            <person name="Castanera R."/>
            <person name="Culley D."/>
            <person name="Daum C."/>
            <person name="Ezra D."/>
            <person name="Gonzalez J."/>
            <person name="Henrissat B."/>
            <person name="Kuo A."/>
            <person name="Liang C."/>
            <person name="Lipzen A."/>
            <person name="Lutzoni F."/>
            <person name="Magnuson J."/>
            <person name="Mondo S."/>
            <person name="Nolan M."/>
            <person name="Ohm R."/>
            <person name="Pangilinan J."/>
            <person name="Park H.-J."/>
            <person name="Ramirez L."/>
            <person name="Alfaro M."/>
            <person name="Sun H."/>
            <person name="Tritt A."/>
            <person name="Yoshinaga Y."/>
            <person name="Zwiers L.-H."/>
            <person name="Turgeon B."/>
            <person name="Goodwin S."/>
            <person name="Spatafora J."/>
            <person name="Crous P."/>
            <person name="Grigoriev I."/>
        </authorList>
    </citation>
    <scope>NUCLEOTIDE SEQUENCE</scope>
    <source>
        <strain evidence="3">CBS 121410</strain>
    </source>
</reference>
<evidence type="ECO:0000313" key="3">
    <source>
        <dbReference type="EMBL" id="KAF2087461.1"/>
    </source>
</evidence>
<evidence type="ECO:0000313" key="4">
    <source>
        <dbReference type="Proteomes" id="UP000799776"/>
    </source>
</evidence>
<gene>
    <name evidence="3" type="ORF">K490DRAFT_41905</name>
</gene>
<dbReference type="InterPro" id="IPR001810">
    <property type="entry name" value="F-box_dom"/>
</dbReference>
<keyword evidence="4" id="KW-1185">Reference proteome</keyword>
<comment type="caution">
    <text evidence="3">The sequence shown here is derived from an EMBL/GenBank/DDBJ whole genome shotgun (WGS) entry which is preliminary data.</text>
</comment>
<dbReference type="CDD" id="cd09917">
    <property type="entry name" value="F-box_SF"/>
    <property type="match status" value="1"/>
</dbReference>
<evidence type="ECO:0000259" key="2">
    <source>
        <dbReference type="PROSITE" id="PS50181"/>
    </source>
</evidence>
<evidence type="ECO:0000256" key="1">
    <source>
        <dbReference type="SAM" id="MobiDB-lite"/>
    </source>
</evidence>
<feature type="compositionally biased region" description="Low complexity" evidence="1">
    <location>
        <begin position="511"/>
        <end position="524"/>
    </location>
</feature>
<feature type="domain" description="F-box" evidence="2">
    <location>
        <begin position="2"/>
        <end position="48"/>
    </location>
</feature>
<accession>A0A9P4HVZ5</accession>
<feature type="region of interest" description="Disordered" evidence="1">
    <location>
        <begin position="503"/>
        <end position="530"/>
    </location>
</feature>
<feature type="region of interest" description="Disordered" evidence="1">
    <location>
        <begin position="437"/>
        <end position="457"/>
    </location>
</feature>
<sequence length="656" mass="72124">MPLTCDRLPFDVLFQISTYLSLLDVVHWAQTSRQLHFLLAENTLCRRVIENNALYTRESRLAARKEITHVEALKRIYRERDSFAAATPQSAHIIGYGSAFIYNQGVVCYLSDEHIHVRNVRNLSEPEKVIPVRSILPQVSSGGIPEITLLYYSEGFLSASFEYEDDFDSGNLIILDLNSFGQHSDTTIRTIRLPCANKLFVRNDANYLYYGTHSGTGTHGHHEWKIKGISLKEDTEPLPPDIPALQLDDFVGSDIGSTVAFEIHDNNFYAVSNQTSFDVEEVDWTSFYHCIRFALHNPIKEALVTNTTLYRRQHAEGPINDSWTDLTLQVDPSTNVLKIVEARREWLNGGSKQHRTFYHRPITFPPPPPQQQGDDANNPTQPAAPLINGASSAQPMLLPTNDPMTSTLGSGNNPHYAPEELRYLRDTHPEYYHTKGQETTTTINSPPSPPSPSSFTLSRTKYRTYNLATAAFLDLVEDHTCCSSSSTTPTDIPCLRLRIGSRRKGKEKAFPTASSGANVSSSPSPSLPPEDRFRYSPVRLWPPSAASSARAAALHAVMNAPPKCVTACGEAGNAARGPGGNGPTLPMPALEVEAASDGANVVFLRRPKYSYVGREGPIVVVGFGGAGEGMDGRAKGQGGGDGDWERRKDSGIGVGI</sequence>
<feature type="compositionally biased region" description="Gly residues" evidence="1">
    <location>
        <begin position="632"/>
        <end position="641"/>
    </location>
</feature>
<name>A0A9P4HVZ5_9PEZI</name>
<feature type="region of interest" description="Disordered" evidence="1">
    <location>
        <begin position="361"/>
        <end position="385"/>
    </location>
</feature>
<dbReference type="PROSITE" id="PS50181">
    <property type="entry name" value="FBOX"/>
    <property type="match status" value="1"/>
</dbReference>
<dbReference type="AlphaFoldDB" id="A0A9P4HVZ5"/>
<dbReference type="OrthoDB" id="5359231at2759"/>
<proteinExistence type="predicted"/>
<dbReference type="Proteomes" id="UP000799776">
    <property type="component" value="Unassembled WGS sequence"/>
</dbReference>
<dbReference type="InterPro" id="IPR036047">
    <property type="entry name" value="F-box-like_dom_sf"/>
</dbReference>
<protein>
    <recommendedName>
        <fullName evidence="2">F-box domain-containing protein</fullName>
    </recommendedName>
</protein>
<dbReference type="SUPFAM" id="SSF81383">
    <property type="entry name" value="F-box domain"/>
    <property type="match status" value="1"/>
</dbReference>
<feature type="region of interest" description="Disordered" evidence="1">
    <location>
        <begin position="632"/>
        <end position="656"/>
    </location>
</feature>